<proteinExistence type="predicted"/>
<organism evidence="6 7">
    <name type="scientific">Salvelinus namaycush</name>
    <name type="common">Lake trout</name>
    <name type="synonym">Salmo namaycush</name>
    <dbReference type="NCBI Taxonomy" id="8040"/>
    <lineage>
        <taxon>Eukaryota</taxon>
        <taxon>Metazoa</taxon>
        <taxon>Chordata</taxon>
        <taxon>Craniata</taxon>
        <taxon>Vertebrata</taxon>
        <taxon>Euteleostomi</taxon>
        <taxon>Actinopterygii</taxon>
        <taxon>Neopterygii</taxon>
        <taxon>Teleostei</taxon>
        <taxon>Protacanthopterygii</taxon>
        <taxon>Salmoniformes</taxon>
        <taxon>Salmonidae</taxon>
        <taxon>Salmoninae</taxon>
        <taxon>Salvelinus</taxon>
    </lineage>
</organism>
<dbReference type="PANTHER" id="PTHR23050">
    <property type="entry name" value="CALCIUM BINDING PROTEIN"/>
    <property type="match status" value="1"/>
</dbReference>
<evidence type="ECO:0000256" key="1">
    <source>
        <dbReference type="ARBA" id="ARBA00022723"/>
    </source>
</evidence>
<feature type="compositionally biased region" description="Polar residues" evidence="4">
    <location>
        <begin position="1"/>
        <end position="12"/>
    </location>
</feature>
<dbReference type="Gene3D" id="1.10.238.10">
    <property type="entry name" value="EF-hand"/>
    <property type="match status" value="2"/>
</dbReference>
<dbReference type="SUPFAM" id="SSF47473">
    <property type="entry name" value="EF-hand"/>
    <property type="match status" value="1"/>
</dbReference>
<protein>
    <submittedName>
        <fullName evidence="7">Caltractin-like</fullName>
    </submittedName>
</protein>
<dbReference type="InterPro" id="IPR050145">
    <property type="entry name" value="Centrin_CML-like"/>
</dbReference>
<sequence length="162" mass="18584">MPGVQNELNRATSVKRPSLGPVPPPRKKSSPKSELTKELKQEIREAFELFDTDASGHIEVKELKVAMRALGFEPKKEEIKRMIAEKDSKEEILKAFRLFDDDETGKISFRNLKRVAKELGENLTAEELQVRHKEMIEEADRDGDGEVNQGEFLRIMKKTSLY</sequence>
<dbReference type="InterPro" id="IPR018247">
    <property type="entry name" value="EF_Hand_1_Ca_BS"/>
</dbReference>
<dbReference type="GeneID" id="120062132"/>
<feature type="region of interest" description="Disordered" evidence="4">
    <location>
        <begin position="1"/>
        <end position="38"/>
    </location>
</feature>
<reference evidence="7" key="1">
    <citation type="submission" date="2025-08" db="UniProtKB">
        <authorList>
            <consortium name="RefSeq"/>
        </authorList>
    </citation>
    <scope>IDENTIFICATION</scope>
    <source>
        <tissue evidence="7">White muscle</tissue>
    </source>
</reference>
<dbReference type="PROSITE" id="PS00018">
    <property type="entry name" value="EF_HAND_1"/>
    <property type="match status" value="2"/>
</dbReference>
<keyword evidence="6" id="KW-1185">Reference proteome</keyword>
<dbReference type="Proteomes" id="UP000808372">
    <property type="component" value="Chromosome 17"/>
</dbReference>
<dbReference type="KEGG" id="snh:120062132"/>
<dbReference type="Pfam" id="PF13499">
    <property type="entry name" value="EF-hand_7"/>
    <property type="match status" value="2"/>
</dbReference>
<accession>A0A8U1F181</accession>
<feature type="domain" description="EF-hand" evidence="5">
    <location>
        <begin position="127"/>
        <end position="162"/>
    </location>
</feature>
<dbReference type="SMART" id="SM00054">
    <property type="entry name" value="EFh"/>
    <property type="match status" value="3"/>
</dbReference>
<dbReference type="InterPro" id="IPR011992">
    <property type="entry name" value="EF-hand-dom_pair"/>
</dbReference>
<dbReference type="PROSITE" id="PS50222">
    <property type="entry name" value="EF_HAND_2"/>
    <property type="match status" value="3"/>
</dbReference>
<evidence type="ECO:0000313" key="6">
    <source>
        <dbReference type="Proteomes" id="UP000808372"/>
    </source>
</evidence>
<dbReference type="AlphaFoldDB" id="A0A8U1F181"/>
<dbReference type="FunFam" id="1.10.238.10:FF:000077">
    <property type="entry name" value="Centrin 1"/>
    <property type="match status" value="1"/>
</dbReference>
<dbReference type="InterPro" id="IPR002048">
    <property type="entry name" value="EF_hand_dom"/>
</dbReference>
<feature type="domain" description="EF-hand" evidence="5">
    <location>
        <begin position="38"/>
        <end position="73"/>
    </location>
</feature>
<name>A0A8U1F181_SALNM</name>
<evidence type="ECO:0000313" key="7">
    <source>
        <dbReference type="RefSeq" id="XP_038867867.1"/>
    </source>
</evidence>
<evidence type="ECO:0000259" key="5">
    <source>
        <dbReference type="PROSITE" id="PS50222"/>
    </source>
</evidence>
<dbReference type="GO" id="GO:0005509">
    <property type="term" value="F:calcium ion binding"/>
    <property type="evidence" value="ECO:0007669"/>
    <property type="project" value="InterPro"/>
</dbReference>
<evidence type="ECO:0000256" key="3">
    <source>
        <dbReference type="ARBA" id="ARBA00022837"/>
    </source>
</evidence>
<evidence type="ECO:0000256" key="4">
    <source>
        <dbReference type="SAM" id="MobiDB-lite"/>
    </source>
</evidence>
<feature type="domain" description="EF-hand" evidence="5">
    <location>
        <begin position="87"/>
        <end position="122"/>
    </location>
</feature>
<gene>
    <name evidence="7" type="primary">LOC120062132</name>
</gene>
<keyword evidence="1" id="KW-0479">Metal-binding</keyword>
<keyword evidence="3" id="KW-0106">Calcium</keyword>
<keyword evidence="2" id="KW-0677">Repeat</keyword>
<dbReference type="RefSeq" id="XP_038867867.1">
    <property type="nucleotide sequence ID" value="XM_039011939.1"/>
</dbReference>
<evidence type="ECO:0000256" key="2">
    <source>
        <dbReference type="ARBA" id="ARBA00022737"/>
    </source>
</evidence>
<dbReference type="CDD" id="cd00051">
    <property type="entry name" value="EFh"/>
    <property type="match status" value="2"/>
</dbReference>